<keyword evidence="3" id="KW-1185">Reference proteome</keyword>
<proteinExistence type="predicted"/>
<dbReference type="RefSeq" id="WP_163962509.1">
    <property type="nucleotide sequence ID" value="NZ_JAAIVB010000035.1"/>
</dbReference>
<feature type="compositionally biased region" description="Low complexity" evidence="1">
    <location>
        <begin position="71"/>
        <end position="83"/>
    </location>
</feature>
<organism evidence="2 3">
    <name type="scientific">Noviherbaspirillum galbum</name>
    <dbReference type="NCBI Taxonomy" id="2709383"/>
    <lineage>
        <taxon>Bacteria</taxon>
        <taxon>Pseudomonadati</taxon>
        <taxon>Pseudomonadota</taxon>
        <taxon>Betaproteobacteria</taxon>
        <taxon>Burkholderiales</taxon>
        <taxon>Oxalobacteraceae</taxon>
        <taxon>Noviherbaspirillum</taxon>
    </lineage>
</organism>
<evidence type="ECO:0000313" key="2">
    <source>
        <dbReference type="EMBL" id="NEX61382.1"/>
    </source>
</evidence>
<feature type="compositionally biased region" description="Basic and acidic residues" evidence="1">
    <location>
        <begin position="109"/>
        <end position="135"/>
    </location>
</feature>
<dbReference type="InterPro" id="IPR036680">
    <property type="entry name" value="SPOR-like_sf"/>
</dbReference>
<evidence type="ECO:0000256" key="1">
    <source>
        <dbReference type="SAM" id="MobiDB-lite"/>
    </source>
</evidence>
<dbReference type="SUPFAM" id="SSF110997">
    <property type="entry name" value="Sporulation related repeat"/>
    <property type="match status" value="1"/>
</dbReference>
<feature type="region of interest" description="Disordered" evidence="1">
    <location>
        <begin position="71"/>
        <end position="139"/>
    </location>
</feature>
<sequence length="300" mass="32332">MLKFFFWLFLLANAALFAYQRGALEAIVSSGREPARMGNQLNADKVRILPVSAGAQEAGAAEPAASLVAASAPGAESAPAPVGKPDAKSEAGPDPRQETPPARPAAAEARPETKAETKPETRAETKAEPTSESKAEPAVAKVIDKKPDLAACLEVGNFNPEEAKRFSAQLTSSSLAERASERTVQEVVSHIVYIPPQADKDAADRKAGELRRLGINDFYIMPDSSPLRWGISLGVFRTEEAARAHLAALNAKGVRSARIGQRAVHANLVAYQFRNLEPEKKWLVEKIKSNFARQEVRACE</sequence>
<name>A0A6B3SSG3_9BURK</name>
<accession>A0A6B3SSG3</accession>
<comment type="caution">
    <text evidence="2">The sequence shown here is derived from an EMBL/GenBank/DDBJ whole genome shotgun (WGS) entry which is preliminary data.</text>
</comment>
<evidence type="ECO:0000313" key="3">
    <source>
        <dbReference type="Proteomes" id="UP000482155"/>
    </source>
</evidence>
<dbReference type="Proteomes" id="UP000482155">
    <property type="component" value="Unassembled WGS sequence"/>
</dbReference>
<feature type="compositionally biased region" description="Basic and acidic residues" evidence="1">
    <location>
        <begin position="85"/>
        <end position="97"/>
    </location>
</feature>
<gene>
    <name evidence="2" type="ORF">G3574_09850</name>
</gene>
<protein>
    <submittedName>
        <fullName evidence="2">SPOR domain-containing protein</fullName>
    </submittedName>
</protein>
<dbReference type="GO" id="GO:0042834">
    <property type="term" value="F:peptidoglycan binding"/>
    <property type="evidence" value="ECO:0007669"/>
    <property type="project" value="InterPro"/>
</dbReference>
<dbReference type="EMBL" id="JAAIVB010000035">
    <property type="protein sequence ID" value="NEX61382.1"/>
    <property type="molecule type" value="Genomic_DNA"/>
</dbReference>
<dbReference type="AlphaFoldDB" id="A0A6B3SSG3"/>
<reference evidence="2 3" key="1">
    <citation type="submission" date="2020-02" db="EMBL/GenBank/DDBJ databases">
        <authorList>
            <person name="Kim M.K."/>
        </authorList>
    </citation>
    <scope>NUCLEOTIDE SEQUENCE [LARGE SCALE GENOMIC DNA]</scope>
    <source>
        <strain evidence="2 3">17J57-3</strain>
    </source>
</reference>